<comment type="function">
    <text evidence="8">Catalyzes the condensation of pantoate with beta-alanine in an ATP-dependent reaction via a pantoyl-adenylate intermediate.</text>
</comment>
<evidence type="ECO:0000256" key="2">
    <source>
        <dbReference type="ARBA" id="ARBA00009256"/>
    </source>
</evidence>
<dbReference type="RefSeq" id="WP_185694898.1">
    <property type="nucleotide sequence ID" value="NZ_JACHVA010000141.1"/>
</dbReference>
<evidence type="ECO:0000256" key="4">
    <source>
        <dbReference type="ARBA" id="ARBA00022655"/>
    </source>
</evidence>
<feature type="binding site" evidence="8">
    <location>
        <begin position="184"/>
        <end position="187"/>
    </location>
    <ligand>
        <name>ATP</name>
        <dbReference type="ChEBI" id="CHEBI:30616"/>
    </ligand>
</feature>
<dbReference type="GO" id="GO:0015940">
    <property type="term" value="P:pantothenate biosynthetic process"/>
    <property type="evidence" value="ECO:0007669"/>
    <property type="project" value="UniProtKB-UniRule"/>
</dbReference>
<feature type="binding site" evidence="8">
    <location>
        <position position="61"/>
    </location>
    <ligand>
        <name>(R)-pantoate</name>
        <dbReference type="ChEBI" id="CHEBI:15980"/>
    </ligand>
</feature>
<protein>
    <recommendedName>
        <fullName evidence="8">Pantothenate synthetase</fullName>
        <shortName evidence="8">PS</shortName>
        <ecNumber evidence="8">6.3.2.1</ecNumber>
    </recommendedName>
    <alternativeName>
        <fullName evidence="8">Pantoate--beta-alanine ligase</fullName>
    </alternativeName>
    <alternativeName>
        <fullName evidence="8">Pantoate-activating enzyme</fullName>
    </alternativeName>
</protein>
<comment type="catalytic activity">
    <reaction evidence="7 8">
        <text>(R)-pantoate + beta-alanine + ATP = (R)-pantothenate + AMP + diphosphate + H(+)</text>
        <dbReference type="Rhea" id="RHEA:10912"/>
        <dbReference type="ChEBI" id="CHEBI:15378"/>
        <dbReference type="ChEBI" id="CHEBI:15980"/>
        <dbReference type="ChEBI" id="CHEBI:29032"/>
        <dbReference type="ChEBI" id="CHEBI:30616"/>
        <dbReference type="ChEBI" id="CHEBI:33019"/>
        <dbReference type="ChEBI" id="CHEBI:57966"/>
        <dbReference type="ChEBI" id="CHEBI:456215"/>
        <dbReference type="EC" id="6.3.2.1"/>
    </reaction>
</comment>
<sequence length="280" mass="31132">MQVIRSINEMQSTSISNRSKGQLIGLVPTMGALHEGHASLIDTAKEKSDITIVSIFVNPTQFAPSEDFQQYPRELEHDLALCEKHGVDIVFAPSEEDIYPKSYSTFVEENVVSKGLCGISRPNHFRGVTTICAKLFNIVRPDVAVFGQKDAQQCAVIRKMIDDLQMPIELAISPTIREEDGLAKSSRNQYLTPEQRKDAGLIFKALSEGKSLADNGVQSVDRIIAEVTHTLGTSRRLRIIYASIVDKMMMQPVKEVKSGECLIAVACWLDQVRLIDNIEL</sequence>
<dbReference type="UniPathway" id="UPA00028">
    <property type="reaction ID" value="UER00005"/>
</dbReference>
<comment type="subcellular location">
    <subcellularLocation>
        <location evidence="8">Cytoplasm</location>
    </subcellularLocation>
</comment>
<keyword evidence="8" id="KW-0963">Cytoplasm</keyword>
<feature type="binding site" evidence="8">
    <location>
        <begin position="30"/>
        <end position="37"/>
    </location>
    <ligand>
        <name>ATP</name>
        <dbReference type="ChEBI" id="CHEBI:30616"/>
    </ligand>
</feature>
<evidence type="ECO:0000256" key="5">
    <source>
        <dbReference type="ARBA" id="ARBA00022741"/>
    </source>
</evidence>
<dbReference type="InterPro" id="IPR003721">
    <property type="entry name" value="Pantoate_ligase"/>
</dbReference>
<accession>A0A7X1B2M0</accession>
<evidence type="ECO:0000313" key="10">
    <source>
        <dbReference type="Proteomes" id="UP000525652"/>
    </source>
</evidence>
<gene>
    <name evidence="8" type="primary">panC</name>
    <name evidence="9" type="ORF">H5P30_21090</name>
</gene>
<dbReference type="Gene3D" id="3.30.1300.10">
    <property type="entry name" value="Pantoate-beta-alanine ligase, C-terminal domain"/>
    <property type="match status" value="1"/>
</dbReference>
<feature type="active site" description="Proton donor" evidence="8">
    <location>
        <position position="37"/>
    </location>
</feature>
<dbReference type="AlphaFoldDB" id="A0A7X1B2M0"/>
<dbReference type="InterPro" id="IPR042176">
    <property type="entry name" value="Pantoate_ligase_C"/>
</dbReference>
<comment type="caution">
    <text evidence="9">The sequence shown here is derived from an EMBL/GenBank/DDBJ whole genome shotgun (WGS) entry which is preliminary data.</text>
</comment>
<proteinExistence type="inferred from homology"/>
<dbReference type="InterPro" id="IPR004821">
    <property type="entry name" value="Cyt_trans-like"/>
</dbReference>
<feature type="binding site" evidence="8">
    <location>
        <position position="153"/>
    </location>
    <ligand>
        <name>(R)-pantoate</name>
        <dbReference type="ChEBI" id="CHEBI:15980"/>
    </ligand>
</feature>
<dbReference type="Gene3D" id="3.40.50.620">
    <property type="entry name" value="HUPs"/>
    <property type="match status" value="1"/>
</dbReference>
<keyword evidence="10" id="KW-1185">Reference proteome</keyword>
<organism evidence="9 10">
    <name type="scientific">Puniceicoccus vermicola</name>
    <dbReference type="NCBI Taxonomy" id="388746"/>
    <lineage>
        <taxon>Bacteria</taxon>
        <taxon>Pseudomonadati</taxon>
        <taxon>Verrucomicrobiota</taxon>
        <taxon>Opitutia</taxon>
        <taxon>Puniceicoccales</taxon>
        <taxon>Puniceicoccaceae</taxon>
        <taxon>Puniceicoccus</taxon>
    </lineage>
</organism>
<feature type="binding site" evidence="8">
    <location>
        <begin position="147"/>
        <end position="150"/>
    </location>
    <ligand>
        <name>ATP</name>
        <dbReference type="ChEBI" id="CHEBI:30616"/>
    </ligand>
</feature>
<dbReference type="SUPFAM" id="SSF52374">
    <property type="entry name" value="Nucleotidylyl transferase"/>
    <property type="match status" value="1"/>
</dbReference>
<dbReference type="PANTHER" id="PTHR21299:SF1">
    <property type="entry name" value="PANTOATE--BETA-ALANINE LIGASE"/>
    <property type="match status" value="1"/>
</dbReference>
<dbReference type="FunFam" id="3.40.50.620:FF:000013">
    <property type="entry name" value="Pantothenate synthetase"/>
    <property type="match status" value="1"/>
</dbReference>
<dbReference type="PANTHER" id="PTHR21299">
    <property type="entry name" value="CYTIDYLATE KINASE/PANTOATE-BETA-ALANINE LIGASE"/>
    <property type="match status" value="1"/>
</dbReference>
<dbReference type="HAMAP" id="MF_00158">
    <property type="entry name" value="PanC"/>
    <property type="match status" value="1"/>
</dbReference>
<keyword evidence="4 8" id="KW-0566">Pantothenate biosynthesis</keyword>
<comment type="miscellaneous">
    <text evidence="8">The reaction proceeds by a bi uni uni bi ping pong mechanism.</text>
</comment>
<dbReference type="EMBL" id="JACHVA010000141">
    <property type="protein sequence ID" value="MBC2604284.1"/>
    <property type="molecule type" value="Genomic_DNA"/>
</dbReference>
<reference evidence="9 10" key="1">
    <citation type="submission" date="2020-07" db="EMBL/GenBank/DDBJ databases">
        <authorList>
            <person name="Feng X."/>
        </authorList>
    </citation>
    <scope>NUCLEOTIDE SEQUENCE [LARGE SCALE GENOMIC DNA]</scope>
    <source>
        <strain evidence="9 10">JCM14086</strain>
    </source>
</reference>
<dbReference type="Pfam" id="PF02569">
    <property type="entry name" value="Pantoate_ligase"/>
    <property type="match status" value="1"/>
</dbReference>
<comment type="pathway">
    <text evidence="1 8">Cofactor biosynthesis; (R)-pantothenate biosynthesis; (R)-pantothenate from (R)-pantoate and beta-alanine: step 1/1.</text>
</comment>
<feature type="binding site" evidence="8">
    <location>
        <position position="61"/>
    </location>
    <ligand>
        <name>beta-alanine</name>
        <dbReference type="ChEBI" id="CHEBI:57966"/>
    </ligand>
</feature>
<dbReference type="GO" id="GO:0005829">
    <property type="term" value="C:cytosol"/>
    <property type="evidence" value="ECO:0007669"/>
    <property type="project" value="TreeGrafter"/>
</dbReference>
<evidence type="ECO:0000256" key="3">
    <source>
        <dbReference type="ARBA" id="ARBA00022598"/>
    </source>
</evidence>
<dbReference type="NCBIfam" id="TIGR00018">
    <property type="entry name" value="panC"/>
    <property type="match status" value="1"/>
</dbReference>
<evidence type="ECO:0000256" key="1">
    <source>
        <dbReference type="ARBA" id="ARBA00004990"/>
    </source>
</evidence>
<keyword evidence="5 8" id="KW-0547">Nucleotide-binding</keyword>
<dbReference type="NCBIfam" id="TIGR00125">
    <property type="entry name" value="cyt_tran_rel"/>
    <property type="match status" value="1"/>
</dbReference>
<evidence type="ECO:0000256" key="7">
    <source>
        <dbReference type="ARBA" id="ARBA00048258"/>
    </source>
</evidence>
<keyword evidence="6 8" id="KW-0067">ATP-binding</keyword>
<evidence type="ECO:0000256" key="8">
    <source>
        <dbReference type="HAMAP-Rule" id="MF_00158"/>
    </source>
</evidence>
<evidence type="ECO:0000313" key="9">
    <source>
        <dbReference type="EMBL" id="MBC2604284.1"/>
    </source>
</evidence>
<dbReference type="CDD" id="cd00560">
    <property type="entry name" value="PanC"/>
    <property type="match status" value="1"/>
</dbReference>
<comment type="subunit">
    <text evidence="8">Homodimer.</text>
</comment>
<dbReference type="GO" id="GO:0004592">
    <property type="term" value="F:pantoate-beta-alanine ligase activity"/>
    <property type="evidence" value="ECO:0007669"/>
    <property type="project" value="UniProtKB-UniRule"/>
</dbReference>
<dbReference type="Proteomes" id="UP000525652">
    <property type="component" value="Unassembled WGS sequence"/>
</dbReference>
<evidence type="ECO:0000256" key="6">
    <source>
        <dbReference type="ARBA" id="ARBA00022840"/>
    </source>
</evidence>
<feature type="binding site" evidence="8">
    <location>
        <position position="176"/>
    </location>
    <ligand>
        <name>ATP</name>
        <dbReference type="ChEBI" id="CHEBI:30616"/>
    </ligand>
</feature>
<dbReference type="InterPro" id="IPR014729">
    <property type="entry name" value="Rossmann-like_a/b/a_fold"/>
</dbReference>
<dbReference type="GO" id="GO:0005524">
    <property type="term" value="F:ATP binding"/>
    <property type="evidence" value="ECO:0007669"/>
    <property type="project" value="UniProtKB-KW"/>
</dbReference>
<comment type="similarity">
    <text evidence="2 8">Belongs to the pantothenate synthetase family.</text>
</comment>
<keyword evidence="3 8" id="KW-0436">Ligase</keyword>
<dbReference type="EC" id="6.3.2.1" evidence="8"/>
<name>A0A7X1B2M0_9BACT</name>